<dbReference type="CDD" id="cd22157">
    <property type="entry name" value="F-box_AtFBW1-like"/>
    <property type="match status" value="1"/>
</dbReference>
<dbReference type="Pfam" id="PF00646">
    <property type="entry name" value="F-box"/>
    <property type="match status" value="1"/>
</dbReference>
<dbReference type="PANTHER" id="PTHR31672:SF7">
    <property type="entry name" value="F-BOX DOMAIN-CONTAINING PROTEIN"/>
    <property type="match status" value="1"/>
</dbReference>
<reference evidence="4" key="2">
    <citation type="submission" date="2017-06" db="EMBL/GenBank/DDBJ databases">
        <title>WGS assembly of Brachypodium distachyon.</title>
        <authorList>
            <consortium name="The International Brachypodium Initiative"/>
            <person name="Lucas S."/>
            <person name="Harmon-Smith M."/>
            <person name="Lail K."/>
            <person name="Tice H."/>
            <person name="Grimwood J."/>
            <person name="Bruce D."/>
            <person name="Barry K."/>
            <person name="Shu S."/>
            <person name="Lindquist E."/>
            <person name="Wang M."/>
            <person name="Pitluck S."/>
            <person name="Vogel J.P."/>
            <person name="Garvin D.F."/>
            <person name="Mockler T.C."/>
            <person name="Schmutz J."/>
            <person name="Rokhsar D."/>
            <person name="Bevan M.W."/>
        </authorList>
    </citation>
    <scope>NUCLEOTIDE SEQUENCE</scope>
    <source>
        <strain evidence="4">Bd21</strain>
    </source>
</reference>
<dbReference type="Gene3D" id="1.20.1280.50">
    <property type="match status" value="1"/>
</dbReference>
<proteinExistence type="predicted"/>
<dbReference type="SMART" id="SM00256">
    <property type="entry name" value="FBOX"/>
    <property type="match status" value="1"/>
</dbReference>
<dbReference type="eggNOG" id="ENOG502QYAK">
    <property type="taxonomic scope" value="Eukaryota"/>
</dbReference>
<keyword evidence="1" id="KW-0677">Repeat</keyword>
<dbReference type="Gene3D" id="2.120.10.80">
    <property type="entry name" value="Kelch-type beta propeller"/>
    <property type="match status" value="1"/>
</dbReference>
<dbReference type="OrthoDB" id="2095648at2759"/>
<dbReference type="PANTHER" id="PTHR31672">
    <property type="entry name" value="BNACNNG10540D PROTEIN"/>
    <property type="match status" value="1"/>
</dbReference>
<dbReference type="InterPro" id="IPR015915">
    <property type="entry name" value="Kelch-typ_b-propeller"/>
</dbReference>
<sequence length="433" mass="45576">MADRSGKKRRKCEPSGPLGQLHEDMLERVLARLPPAAFFRLRGVCRRWSDASRSPSFLAACARAPARDPWFLMLSDNEQPRSAAVAFEAGEGAWAWARRADAAIPEPEPVPVAAAGGLLLYRAPDTGALTVANPLTGASRSLPPPPLAPPGARLHAVAMYGESPYHVVLILGELPDTLSMAKFDSSTNAWEDIAPLSRTKPDSSLPADADAGDEDEDDEDGVGGDGNVYFLSKTGDIMASTVQRSASRQHYAAVTLNGSRGGDPEPVAHFLTDSGAVVACDISRRVFAELPRVLPASFEYSLDVVACGGGGGARALVVVLSELMETASLRVWEFVGGDGEWRQVAAMPPAMSHAFYGKKADVNCVGHGGRVMVCVSSSSVGGGVGEGESSGCFVCDLGSNRWEELPRCGAGAEGEVADFVAAFSFEPRMEAAV</sequence>
<dbReference type="SUPFAM" id="SSF81383">
    <property type="entry name" value="F-box domain"/>
    <property type="match status" value="1"/>
</dbReference>
<organism evidence="4">
    <name type="scientific">Brachypodium distachyon</name>
    <name type="common">Purple false brome</name>
    <name type="synonym">Trachynia distachya</name>
    <dbReference type="NCBI Taxonomy" id="15368"/>
    <lineage>
        <taxon>Eukaryota</taxon>
        <taxon>Viridiplantae</taxon>
        <taxon>Streptophyta</taxon>
        <taxon>Embryophyta</taxon>
        <taxon>Tracheophyta</taxon>
        <taxon>Spermatophyta</taxon>
        <taxon>Magnoliopsida</taxon>
        <taxon>Liliopsida</taxon>
        <taxon>Poales</taxon>
        <taxon>Poaceae</taxon>
        <taxon>BOP clade</taxon>
        <taxon>Pooideae</taxon>
        <taxon>Stipodae</taxon>
        <taxon>Brachypodieae</taxon>
        <taxon>Brachypodium</taxon>
    </lineage>
</organism>
<feature type="region of interest" description="Disordered" evidence="2">
    <location>
        <begin position="194"/>
        <end position="225"/>
    </location>
</feature>
<dbReference type="FunCoup" id="I1GS71">
    <property type="interactions" value="679"/>
</dbReference>
<feature type="compositionally biased region" description="Acidic residues" evidence="2">
    <location>
        <begin position="210"/>
        <end position="222"/>
    </location>
</feature>
<reference evidence="5" key="3">
    <citation type="submission" date="2018-08" db="UniProtKB">
        <authorList>
            <consortium name="EnsemblPlants"/>
        </authorList>
    </citation>
    <scope>IDENTIFICATION</scope>
    <source>
        <strain evidence="5">cv. Bd21</strain>
    </source>
</reference>
<dbReference type="GeneID" id="100842524"/>
<evidence type="ECO:0000256" key="1">
    <source>
        <dbReference type="ARBA" id="ARBA00022737"/>
    </source>
</evidence>
<evidence type="ECO:0000259" key="3">
    <source>
        <dbReference type="SMART" id="SM00256"/>
    </source>
</evidence>
<dbReference type="FunFam" id="1.20.1280.50:FF:000008">
    <property type="entry name" value="F-box only protein 6"/>
    <property type="match status" value="1"/>
</dbReference>
<dbReference type="AlphaFoldDB" id="I1GS71"/>
<accession>I1GS71</accession>
<evidence type="ECO:0000313" key="5">
    <source>
        <dbReference type="EnsemblPlants" id="KQK15145"/>
    </source>
</evidence>
<gene>
    <name evidence="5" type="primary">LOC100842524</name>
    <name evidence="4" type="ORF">BRADI_1g20980v3</name>
</gene>
<name>I1GS71_BRADI</name>
<dbReference type="HOGENOM" id="CLU_038778_1_0_1"/>
<protein>
    <recommendedName>
        <fullName evidence="3">F-box domain-containing protein</fullName>
    </recommendedName>
</protein>
<dbReference type="InterPro" id="IPR001810">
    <property type="entry name" value="F-box_dom"/>
</dbReference>
<evidence type="ECO:0000313" key="4">
    <source>
        <dbReference type="EMBL" id="KQK15145.1"/>
    </source>
</evidence>
<reference evidence="4 5" key="1">
    <citation type="journal article" date="2010" name="Nature">
        <title>Genome sequencing and analysis of the model grass Brachypodium distachyon.</title>
        <authorList>
            <consortium name="International Brachypodium Initiative"/>
        </authorList>
    </citation>
    <scope>NUCLEOTIDE SEQUENCE [LARGE SCALE GENOMIC DNA]</scope>
    <source>
        <strain evidence="4 5">Bd21</strain>
    </source>
</reference>
<dbReference type="OMA" id="FKFYESS"/>
<dbReference type="EMBL" id="CM000880">
    <property type="protein sequence ID" value="KQK15145.1"/>
    <property type="molecule type" value="Genomic_DNA"/>
</dbReference>
<evidence type="ECO:0000313" key="6">
    <source>
        <dbReference type="Proteomes" id="UP000008810"/>
    </source>
</evidence>
<dbReference type="STRING" id="15368.I1GS71"/>
<dbReference type="RefSeq" id="XP_003562660.1">
    <property type="nucleotide sequence ID" value="XM_003562612.4"/>
</dbReference>
<dbReference type="GO" id="GO:0004842">
    <property type="term" value="F:ubiquitin-protein transferase activity"/>
    <property type="evidence" value="ECO:0000318"/>
    <property type="project" value="GO_Central"/>
</dbReference>
<feature type="domain" description="F-box" evidence="3">
    <location>
        <begin position="21"/>
        <end position="61"/>
    </location>
</feature>
<dbReference type="EnsemblPlants" id="KQK15145">
    <property type="protein sequence ID" value="KQK15145"/>
    <property type="gene ID" value="BRADI_1g20980v3"/>
</dbReference>
<dbReference type="Gramene" id="KQK15145">
    <property type="protein sequence ID" value="KQK15145"/>
    <property type="gene ID" value="BRADI_1g20980v3"/>
</dbReference>
<dbReference type="GO" id="GO:0031146">
    <property type="term" value="P:SCF-dependent proteasomal ubiquitin-dependent protein catabolic process"/>
    <property type="evidence" value="ECO:0000318"/>
    <property type="project" value="GO_Central"/>
</dbReference>
<dbReference type="InterPro" id="IPR036047">
    <property type="entry name" value="F-box-like_dom_sf"/>
</dbReference>
<dbReference type="Proteomes" id="UP000008810">
    <property type="component" value="Chromosome 1"/>
</dbReference>
<dbReference type="KEGG" id="bdi:100842524"/>
<dbReference type="InterPro" id="IPR050796">
    <property type="entry name" value="SCF_F-box_component"/>
</dbReference>
<evidence type="ECO:0000256" key="2">
    <source>
        <dbReference type="SAM" id="MobiDB-lite"/>
    </source>
</evidence>
<keyword evidence="6" id="KW-1185">Reference proteome</keyword>